<reference evidence="7" key="1">
    <citation type="journal article" date="2019" name="Int. J. Syst. Evol. Microbiol.">
        <title>The Global Catalogue of Microorganisms (GCM) 10K type strain sequencing project: providing services to taxonomists for standard genome sequencing and annotation.</title>
        <authorList>
            <consortium name="The Broad Institute Genomics Platform"/>
            <consortium name="The Broad Institute Genome Sequencing Center for Infectious Disease"/>
            <person name="Wu L."/>
            <person name="Ma J."/>
        </authorList>
    </citation>
    <scope>NUCLEOTIDE SEQUENCE [LARGE SCALE GENOMIC DNA]</scope>
    <source>
        <strain evidence="7">JCM 12165</strain>
    </source>
</reference>
<dbReference type="PANTHER" id="PTHR10887">
    <property type="entry name" value="DNA2/NAM7 HELICASE FAMILY"/>
    <property type="match status" value="1"/>
</dbReference>
<name>A0ABW4FP16_9PSEU</name>
<dbReference type="InterPro" id="IPR041679">
    <property type="entry name" value="DNA2/NAM7-like_C"/>
</dbReference>
<dbReference type="InterPro" id="IPR041677">
    <property type="entry name" value="DNA2/NAM7_AAA_11"/>
</dbReference>
<protein>
    <submittedName>
        <fullName evidence="6">DUF3320 domain-containing protein</fullName>
    </submittedName>
</protein>
<proteinExistence type="predicted"/>
<feature type="domain" description="DNA2/NAM7 helicase-like C-terminal" evidence="4">
    <location>
        <begin position="1364"/>
        <end position="1558"/>
    </location>
</feature>
<dbReference type="Pfam" id="PF13087">
    <property type="entry name" value="AAA_12"/>
    <property type="match status" value="1"/>
</dbReference>
<dbReference type="Gene3D" id="3.10.620.30">
    <property type="match status" value="1"/>
</dbReference>
<dbReference type="Gene3D" id="3.40.50.300">
    <property type="entry name" value="P-loop containing nucleotide triphosphate hydrolases"/>
    <property type="match status" value="3"/>
</dbReference>
<dbReference type="Pfam" id="PF13086">
    <property type="entry name" value="AAA_11"/>
    <property type="match status" value="1"/>
</dbReference>
<accession>A0ABW4FP16</accession>
<feature type="domain" description="DNA2/NAM7 helicase helicase" evidence="3">
    <location>
        <begin position="666"/>
        <end position="737"/>
    </location>
</feature>
<dbReference type="InterPro" id="IPR045055">
    <property type="entry name" value="DNA2/NAM7-like"/>
</dbReference>
<sequence length="1944" mass="209832">MTQERAVPRTTITLEARPVLSYAMAHNEIPVISRLAIEHVPTDVQAARLRLEVADASGSIGAPQEILLDLRAGQPTVLTDLKLLLEPAAMLQVEEQRPAAIRARLEIGGELRAEQIFRTRVLAAHQWLATPPALALEMLAAHVMPNHPAITALMPEVAQRLHSSTGSPSLEGYQSGPERVDQIVTAVYAAMQARGIRYAEPAASWADIGQKVRTPAEVLDDRVGTCLDTVVVMAAALEQAGVRPLIWVVDGHAFLGYWREASSLGTVAEFDTGGVVNRIDLGQIGLVETTVLTVRPDPVPFAEAQRLPYTAHLTGDLESVIGVVDVHQARVDRIIPLPARTRGDDGQVIVTQYVPAATAPGYAPETAPGRAAAGRTSEPPRVANWKNALLDLSLRNRLVNFTARSALSLAVPEGRLGQLEDLLNRDTSITLRPADDLAAIDRERGVRHGRDLPQAQLVDLLEGKRTVHVDVTDGAYASRMRGLAYKARTILEETGANNLYLALGSLVWDLDGRALRSPLILVPVVLKAAGRGGRYRLSIDEAGSSTPNYCLVEKLRQVHGLDVPGLADPVADDSGIDLDAAFDATRRAIAGRGLRFRVEPTADLAVLQFAKFRLWKDLDENWSTFAENPLVAHLIRTPTDAFVDPVGSPVGHDLDGLDERCPVPADASQLRAIAEATAGRTFVLEGPPGTGKSQTITNLLAHAVAEGKRVLFVAEKRAALDVVQKRLDAVGMGPLSLDLHDKGSKPAAVREQIKRGLDHVVIADGQDHVIKTEELRASRRGLTRYAYKLHERNGAGLSLYAARGAELAIGEDVGPIPVSESLLTGGGPDSVTRLRQLFSTLPDRADAARPRREHPWAFIDSAVGIDVGAVLLAARRFDKVLPTLPGVLGPALAAVRVPADLAVLAELADAAIPLDVLNKSRTPRWDGAVRAIVDEVAVFATAPHAGLDVVTPEVLGLPIGEIDADAKAAAASGFLGRRKRLIAVRERLGPALRPGSSVKPKRLTELTGMLVELETAVGALAAKIYAIPGLVLPPGWNPFTEEGRRVLDARIDRVRRAGQVVDPANPDPERARFAPSLQMVLAARVKADPRPIREAATAGEMLLQSCRVRPAAIAEWAGDPGLLGRWRLTAAERALADPQLGSLRRWLDLLAHLEPLRAERLDDARATVLSGALDPDDARRSFELGLARASIGERLRTTGLETFDSAAHERSISRFVTASRAVRGHLATVVPHQVLAARGFNPRAAGGQVGQLQRQLTAKRGGMKVRELMSTFGDVITRALPCVLVSPDSLSRFFPATAGLFDIVVFDEASQVRVADAIGAMGRAKSVVIVGDSMQMPPTSFAESSFGADDLDADGSTEVVEDEESILTECVQARVERHRLSWHYRSQDESLIAFSNHHYYDGGLSSFPAPATSGTGISLVRVDGHFHRSGPRATLRTNPVEAEAVVAEIRRRFAASPDAPPSLGVVTFNQQQRTFIEGLLRDVDDQRLVDALENPDGLFVKNLENVQGDERDVILFSTAFSVNDKGVLPLNFGPLNRAGGERRLNVAVSRARRQVIVYSSFDPGQLRTEETSSVGLRHLRTYLEMAANGPSVLPRKAQRGSVPDRHREEIASRLRDRGLAVQANVGLSEFAIDLVLGDPDEPRVAVLLDGTAWSNRLTVRDRDALPREVLTDVLRWPAVERVWLPTWLADPDAVVERLVATEASRPAAPVTESPPPVASPDDTRELRTVEVSARVAETPVVPLIASAASVAPPIVDVAWPTAIEVFVPWAVRHLGRVDVLDALPTRSAASAVSAALAEVVAAEGPIHTDRLARLVANGFGLNRVAESRKSAILRHLPPALRQDSVESVVWPAARVPEEWTGFRSTPEGVDRPLEHVPLREIVNAMVPTTVAAAGMSREELHREVLAVFGWRRRTRGATERLDAALELGVRSGRLRFDGAVVTPC</sequence>
<dbReference type="Pfam" id="PF11784">
    <property type="entry name" value="DUF3320"/>
    <property type="match status" value="1"/>
</dbReference>
<dbReference type="InterPro" id="IPR027417">
    <property type="entry name" value="P-loop_NTPase"/>
</dbReference>
<dbReference type="InterPro" id="IPR049468">
    <property type="entry name" value="Restrct_endonuc-II-like_dom"/>
</dbReference>
<dbReference type="InterPro" id="IPR021754">
    <property type="entry name" value="DUF3320"/>
</dbReference>
<evidence type="ECO:0000259" key="4">
    <source>
        <dbReference type="Pfam" id="PF13087"/>
    </source>
</evidence>
<dbReference type="CDD" id="cd18808">
    <property type="entry name" value="SF1_C_Upf1"/>
    <property type="match status" value="1"/>
</dbReference>
<dbReference type="RefSeq" id="WP_343974468.1">
    <property type="nucleotide sequence ID" value="NZ_BAAAJG010000007.1"/>
</dbReference>
<comment type="caution">
    <text evidence="6">The sequence shown here is derived from an EMBL/GenBank/DDBJ whole genome shotgun (WGS) entry which is preliminary data.</text>
</comment>
<evidence type="ECO:0000259" key="2">
    <source>
        <dbReference type="Pfam" id="PF11784"/>
    </source>
</evidence>
<gene>
    <name evidence="6" type="ORF">ACFSCY_21070</name>
</gene>
<feature type="domain" description="DUF3320" evidence="2">
    <location>
        <begin position="1782"/>
        <end position="1826"/>
    </location>
</feature>
<feature type="region of interest" description="Disordered" evidence="1">
    <location>
        <begin position="1704"/>
        <end position="1723"/>
    </location>
</feature>
<dbReference type="Proteomes" id="UP001597145">
    <property type="component" value="Unassembled WGS sequence"/>
</dbReference>
<feature type="domain" description="Restriction endonuclease type II-like" evidence="5">
    <location>
        <begin position="1608"/>
        <end position="1700"/>
    </location>
</feature>
<dbReference type="EMBL" id="JBHUCP010000016">
    <property type="protein sequence ID" value="MFD1531927.1"/>
    <property type="molecule type" value="Genomic_DNA"/>
</dbReference>
<evidence type="ECO:0000313" key="7">
    <source>
        <dbReference type="Proteomes" id="UP001597145"/>
    </source>
</evidence>
<organism evidence="6 7">
    <name type="scientific">Pseudonocardia aurantiaca</name>
    <dbReference type="NCBI Taxonomy" id="75290"/>
    <lineage>
        <taxon>Bacteria</taxon>
        <taxon>Bacillati</taxon>
        <taxon>Actinomycetota</taxon>
        <taxon>Actinomycetes</taxon>
        <taxon>Pseudonocardiales</taxon>
        <taxon>Pseudonocardiaceae</taxon>
        <taxon>Pseudonocardia</taxon>
    </lineage>
</organism>
<keyword evidence="7" id="KW-1185">Reference proteome</keyword>
<dbReference type="Pfam" id="PF13195">
    <property type="entry name" value="DUF4011"/>
    <property type="match status" value="1"/>
</dbReference>
<dbReference type="InterPro" id="IPR025103">
    <property type="entry name" value="DUF4011"/>
</dbReference>
<evidence type="ECO:0000259" key="5">
    <source>
        <dbReference type="Pfam" id="PF18741"/>
    </source>
</evidence>
<evidence type="ECO:0000256" key="1">
    <source>
        <dbReference type="SAM" id="MobiDB-lite"/>
    </source>
</evidence>
<evidence type="ECO:0000259" key="3">
    <source>
        <dbReference type="Pfam" id="PF13086"/>
    </source>
</evidence>
<dbReference type="InterPro" id="IPR047187">
    <property type="entry name" value="SF1_C_Upf1"/>
</dbReference>
<evidence type="ECO:0000313" key="6">
    <source>
        <dbReference type="EMBL" id="MFD1531927.1"/>
    </source>
</evidence>
<dbReference type="SUPFAM" id="SSF52540">
    <property type="entry name" value="P-loop containing nucleoside triphosphate hydrolases"/>
    <property type="match status" value="1"/>
</dbReference>
<dbReference type="Pfam" id="PF18741">
    <property type="entry name" value="MTES_1575"/>
    <property type="match status" value="1"/>
</dbReference>